<feature type="transmembrane region" description="Helical" evidence="6">
    <location>
        <begin position="87"/>
        <end position="106"/>
    </location>
</feature>
<feature type="transmembrane region" description="Helical" evidence="6">
    <location>
        <begin position="383"/>
        <end position="405"/>
    </location>
</feature>
<dbReference type="OrthoDB" id="9795150at2"/>
<feature type="transmembrane region" description="Helical" evidence="6">
    <location>
        <begin position="113"/>
        <end position="134"/>
    </location>
</feature>
<feature type="transmembrane region" description="Helical" evidence="6">
    <location>
        <begin position="417"/>
        <end position="437"/>
    </location>
</feature>
<dbReference type="SUPFAM" id="SSF103473">
    <property type="entry name" value="MFS general substrate transporter"/>
    <property type="match status" value="1"/>
</dbReference>
<proteinExistence type="predicted"/>
<dbReference type="InterPro" id="IPR050375">
    <property type="entry name" value="MFS_TsgA-like"/>
</dbReference>
<evidence type="ECO:0000259" key="7">
    <source>
        <dbReference type="PROSITE" id="PS50850"/>
    </source>
</evidence>
<feature type="transmembrane region" description="Helical" evidence="6">
    <location>
        <begin position="256"/>
        <end position="278"/>
    </location>
</feature>
<feature type="transmembrane region" description="Helical" evidence="6">
    <location>
        <begin position="199"/>
        <end position="222"/>
    </location>
</feature>
<reference evidence="8 9" key="1">
    <citation type="submission" date="2018-12" db="EMBL/GenBank/DDBJ databases">
        <title>Hymenobacter gummosus sp. nov., isolated from a spring.</title>
        <authorList>
            <person name="Nie L."/>
        </authorList>
    </citation>
    <scope>NUCLEOTIDE SEQUENCE [LARGE SCALE GENOMIC DNA]</scope>
    <source>
        <strain evidence="8 9">KCTC 52166</strain>
    </source>
</reference>
<dbReference type="PROSITE" id="PS50850">
    <property type="entry name" value="MFS"/>
    <property type="match status" value="1"/>
</dbReference>
<feature type="transmembrane region" description="Helical" evidence="6">
    <location>
        <begin position="61"/>
        <end position="81"/>
    </location>
</feature>
<feature type="domain" description="Major facilitator superfamily (MFS) profile" evidence="7">
    <location>
        <begin position="22"/>
        <end position="468"/>
    </location>
</feature>
<keyword evidence="5 6" id="KW-0472">Membrane</keyword>
<dbReference type="CDD" id="cd17394">
    <property type="entry name" value="MFS_FucP_like"/>
    <property type="match status" value="1"/>
</dbReference>
<evidence type="ECO:0000256" key="1">
    <source>
        <dbReference type="ARBA" id="ARBA00004429"/>
    </source>
</evidence>
<dbReference type="Gene3D" id="1.20.1250.20">
    <property type="entry name" value="MFS general substrate transporter like domains"/>
    <property type="match status" value="3"/>
</dbReference>
<feature type="transmembrane region" description="Helical" evidence="6">
    <location>
        <begin position="359"/>
        <end position="377"/>
    </location>
</feature>
<dbReference type="PANTHER" id="PTHR43702:SF3">
    <property type="entry name" value="PROTEIN TSGA"/>
    <property type="match status" value="1"/>
</dbReference>
<protein>
    <submittedName>
        <fullName evidence="8">Sugar MFS transporter</fullName>
    </submittedName>
</protein>
<comment type="subcellular location">
    <subcellularLocation>
        <location evidence="1">Cell inner membrane</location>
        <topology evidence="1">Multi-pass membrane protein</topology>
    </subcellularLocation>
</comment>
<keyword evidence="4 6" id="KW-1133">Transmembrane helix</keyword>
<accession>A0A3S0H708</accession>
<evidence type="ECO:0000313" key="8">
    <source>
        <dbReference type="EMBL" id="RTQ51686.1"/>
    </source>
</evidence>
<feature type="transmembrane region" description="Helical" evidence="6">
    <location>
        <begin position="443"/>
        <end position="462"/>
    </location>
</feature>
<dbReference type="InterPro" id="IPR011701">
    <property type="entry name" value="MFS"/>
</dbReference>
<keyword evidence="2" id="KW-1003">Cell membrane</keyword>
<dbReference type="Pfam" id="PF07690">
    <property type="entry name" value="MFS_1"/>
    <property type="match status" value="1"/>
</dbReference>
<dbReference type="InterPro" id="IPR036259">
    <property type="entry name" value="MFS_trans_sf"/>
</dbReference>
<dbReference type="PANTHER" id="PTHR43702">
    <property type="entry name" value="L-FUCOSE-PROTON SYMPORTER"/>
    <property type="match status" value="1"/>
</dbReference>
<feature type="transmembrane region" description="Helical" evidence="6">
    <location>
        <begin position="154"/>
        <end position="178"/>
    </location>
</feature>
<sequence length="468" mass="49298">MAAPTTSSSATAVAAGPARSYALPMAAMTSLFFLFGAVTNFNGVLMPYLKDVCQLTDFQSSLVPFAFFAAYFLMSLPAGYLLERLGYQRGIVLGLLIMAGGALMFIPAANARALSLFLAGLSLLGAGVTLLQVAANPYVSVLGPARRAASRVSLVGVANNLGGTLSPLVGGLILFGSTEVLKARLAQLPQSQRLLEEAALVKAPYLGLAAFLAVLAGVFFLLRLPEIDSIPADEEAVAADAALLQGRRSALDFRHLVLGVVAIFMYVGVEVGLGDFLIRYGEAQGIRQLSDFTQQLVRGLNAVTNYGLVVIGQTPLPIDTASGFTKAVGAVLVASYWFGSMIGRIVGIPLLRRFPDRPMLVAVCALGTVLVVASVALRGEAALWLIVLCGLMNSIMWPVIFPLAIKGLGPFTKQGSSYLIMAIVGGALIPLLMGWVATHGGGLRVAFLLPALCYAYLLYYALSGYRVR</sequence>
<evidence type="ECO:0000256" key="6">
    <source>
        <dbReference type="SAM" id="Phobius"/>
    </source>
</evidence>
<feature type="transmembrane region" description="Helical" evidence="6">
    <location>
        <begin position="299"/>
        <end position="318"/>
    </location>
</feature>
<dbReference type="EMBL" id="RXOF01000003">
    <property type="protein sequence ID" value="RTQ51686.1"/>
    <property type="molecule type" value="Genomic_DNA"/>
</dbReference>
<dbReference type="RefSeq" id="WP_126692578.1">
    <property type="nucleotide sequence ID" value="NZ_RXOF01000003.1"/>
</dbReference>
<keyword evidence="3 6" id="KW-0812">Transmembrane</keyword>
<feature type="transmembrane region" description="Helical" evidence="6">
    <location>
        <begin position="30"/>
        <end position="49"/>
    </location>
</feature>
<dbReference type="InterPro" id="IPR020846">
    <property type="entry name" value="MFS_dom"/>
</dbReference>
<dbReference type="AlphaFoldDB" id="A0A3S0H708"/>
<dbReference type="Proteomes" id="UP000282184">
    <property type="component" value="Unassembled WGS sequence"/>
</dbReference>
<evidence type="ECO:0000256" key="2">
    <source>
        <dbReference type="ARBA" id="ARBA00022475"/>
    </source>
</evidence>
<name>A0A3S0H708_9BACT</name>
<gene>
    <name evidence="8" type="ORF">EJV47_07780</name>
</gene>
<keyword evidence="9" id="KW-1185">Reference proteome</keyword>
<dbReference type="GO" id="GO:0005886">
    <property type="term" value="C:plasma membrane"/>
    <property type="evidence" value="ECO:0007669"/>
    <property type="project" value="UniProtKB-SubCell"/>
</dbReference>
<feature type="transmembrane region" description="Helical" evidence="6">
    <location>
        <begin position="324"/>
        <end position="347"/>
    </location>
</feature>
<evidence type="ECO:0000313" key="9">
    <source>
        <dbReference type="Proteomes" id="UP000282184"/>
    </source>
</evidence>
<dbReference type="GO" id="GO:0022857">
    <property type="term" value="F:transmembrane transporter activity"/>
    <property type="evidence" value="ECO:0007669"/>
    <property type="project" value="InterPro"/>
</dbReference>
<evidence type="ECO:0000256" key="5">
    <source>
        <dbReference type="ARBA" id="ARBA00023136"/>
    </source>
</evidence>
<evidence type="ECO:0000256" key="3">
    <source>
        <dbReference type="ARBA" id="ARBA00022692"/>
    </source>
</evidence>
<organism evidence="8 9">
    <name type="scientific">Hymenobacter gummosus</name>
    <dbReference type="NCBI Taxonomy" id="1776032"/>
    <lineage>
        <taxon>Bacteria</taxon>
        <taxon>Pseudomonadati</taxon>
        <taxon>Bacteroidota</taxon>
        <taxon>Cytophagia</taxon>
        <taxon>Cytophagales</taxon>
        <taxon>Hymenobacteraceae</taxon>
        <taxon>Hymenobacter</taxon>
    </lineage>
</organism>
<evidence type="ECO:0000256" key="4">
    <source>
        <dbReference type="ARBA" id="ARBA00022989"/>
    </source>
</evidence>
<comment type="caution">
    <text evidence="8">The sequence shown here is derived from an EMBL/GenBank/DDBJ whole genome shotgun (WGS) entry which is preliminary data.</text>
</comment>